<dbReference type="GO" id="GO:0005283">
    <property type="term" value="F:amino acid:sodium symporter activity"/>
    <property type="evidence" value="ECO:0007669"/>
    <property type="project" value="InterPro"/>
</dbReference>
<feature type="transmembrane region" description="Helical" evidence="9">
    <location>
        <begin position="303"/>
        <end position="326"/>
    </location>
</feature>
<protein>
    <submittedName>
        <fullName evidence="10">AGCS family alanine or glycine:cation symporter</fullName>
    </submittedName>
</protein>
<organism evidence="10 11">
    <name type="scientific">Ezakiella coagulans</name>
    <dbReference type="NCBI Taxonomy" id="46507"/>
    <lineage>
        <taxon>Bacteria</taxon>
        <taxon>Bacillati</taxon>
        <taxon>Bacillota</taxon>
        <taxon>Tissierellia</taxon>
        <taxon>Ezakiella</taxon>
    </lineage>
</organism>
<comment type="similarity">
    <text evidence="2 9">Belongs to the alanine or glycine:cation symporter (AGCS) (TC 2.A.25) family.</text>
</comment>
<evidence type="ECO:0000256" key="8">
    <source>
        <dbReference type="ARBA" id="ARBA00023136"/>
    </source>
</evidence>
<dbReference type="PRINTS" id="PR00175">
    <property type="entry name" value="NAALASMPORT"/>
</dbReference>
<proteinExistence type="inferred from homology"/>
<dbReference type="InterPro" id="IPR001463">
    <property type="entry name" value="Na/Ala_symport"/>
</dbReference>
<accession>A0A2U1E6G4</accession>
<evidence type="ECO:0000256" key="5">
    <source>
        <dbReference type="ARBA" id="ARBA00022692"/>
    </source>
</evidence>
<evidence type="ECO:0000256" key="7">
    <source>
        <dbReference type="ARBA" id="ARBA00022989"/>
    </source>
</evidence>
<reference evidence="10 11" key="1">
    <citation type="submission" date="2018-04" db="EMBL/GenBank/DDBJ databases">
        <title>Genomic Encyclopedia of Type Strains, Phase IV (KMG-IV): sequencing the most valuable type-strain genomes for metagenomic binning, comparative biology and taxonomic classification.</title>
        <authorList>
            <person name="Goeker M."/>
        </authorList>
    </citation>
    <scope>NUCLEOTIDE SEQUENCE [LARGE SCALE GENOMIC DNA]</scope>
    <source>
        <strain evidence="10 11">DSM 20705</strain>
    </source>
</reference>
<dbReference type="Pfam" id="PF01235">
    <property type="entry name" value="Na_Ala_symp"/>
    <property type="match status" value="1"/>
</dbReference>
<feature type="transmembrane region" description="Helical" evidence="9">
    <location>
        <begin position="214"/>
        <end position="232"/>
    </location>
</feature>
<evidence type="ECO:0000313" key="10">
    <source>
        <dbReference type="EMBL" id="PVY95279.1"/>
    </source>
</evidence>
<feature type="transmembrane region" description="Helical" evidence="9">
    <location>
        <begin position="96"/>
        <end position="117"/>
    </location>
</feature>
<dbReference type="PANTHER" id="PTHR30330:SF14">
    <property type="entry name" value="SODIUM_AMINO ACID (ALANINE) SYMPORTER"/>
    <property type="match status" value="1"/>
</dbReference>
<evidence type="ECO:0000256" key="9">
    <source>
        <dbReference type="RuleBase" id="RU363064"/>
    </source>
</evidence>
<feature type="transmembrane region" description="Helical" evidence="9">
    <location>
        <begin position="397"/>
        <end position="417"/>
    </location>
</feature>
<sequence>MIDIIQKLTSYLWDNLIAYMLLGVGILYTIRLGFPQVTKLGRAIKEAFGGVFTKKDKKGDSGVSAFQALATAIAAQVGTGNIGGVAGAIMVGGPGAVFWMWVSGILGMSTIFAEAVLAQTYREKKDDTVYGGPAYYLTHGLKNKKFGKVLAVLFSIFIIIALGLVGNMVQSNSISLSLKNGFGITPVITGLVLAVLVGMIVIGGISRISKFAELVVPIMALIYIIGGFVILFKFHDQIIPVFKGIFTAAFSSEAVLGGLVGVSMKKAIRLGLQRGLFSNEAGMGSTPHAHAVAEVPHPVNQGLVAMAGVVVDTLVICTLTALVILVTNAHNISAGLDLQTVAVTQKGFEIAFGNAGLMFLAISLVFFAFTTIVGWYYFGESNIAYLFGKKALTPYRILVLVAIVLGTIIPVDTVWMFSDFFNALMVIPNWIGVVLLSGTVVKKFDEWKKLDKEIRKVSAK</sequence>
<name>A0A2U1E6G4_9FIRM</name>
<feature type="transmembrane region" description="Helical" evidence="9">
    <location>
        <begin position="65"/>
        <end position="90"/>
    </location>
</feature>
<comment type="caution">
    <text evidence="10">The sequence shown here is derived from an EMBL/GenBank/DDBJ whole genome shotgun (WGS) entry which is preliminary data.</text>
</comment>
<dbReference type="GO" id="GO:0005886">
    <property type="term" value="C:plasma membrane"/>
    <property type="evidence" value="ECO:0007669"/>
    <property type="project" value="UniProtKB-SubCell"/>
</dbReference>
<keyword evidence="11" id="KW-1185">Reference proteome</keyword>
<keyword evidence="4 9" id="KW-1003">Cell membrane</keyword>
<evidence type="ECO:0000256" key="2">
    <source>
        <dbReference type="ARBA" id="ARBA00009261"/>
    </source>
</evidence>
<feature type="transmembrane region" description="Helical" evidence="9">
    <location>
        <begin position="244"/>
        <end position="264"/>
    </location>
</feature>
<evidence type="ECO:0000256" key="1">
    <source>
        <dbReference type="ARBA" id="ARBA00004651"/>
    </source>
</evidence>
<evidence type="ECO:0000256" key="6">
    <source>
        <dbReference type="ARBA" id="ARBA00022847"/>
    </source>
</evidence>
<evidence type="ECO:0000256" key="4">
    <source>
        <dbReference type="ARBA" id="ARBA00022475"/>
    </source>
</evidence>
<dbReference type="Proteomes" id="UP000245793">
    <property type="component" value="Unassembled WGS sequence"/>
</dbReference>
<evidence type="ECO:0000313" key="11">
    <source>
        <dbReference type="Proteomes" id="UP000245793"/>
    </source>
</evidence>
<keyword evidence="7 9" id="KW-1133">Transmembrane helix</keyword>
<feature type="transmembrane region" description="Helical" evidence="9">
    <location>
        <begin position="16"/>
        <end position="34"/>
    </location>
</feature>
<dbReference type="FunFam" id="1.20.1740.10:FF:000004">
    <property type="entry name" value="Sodium:alanine symporter family protein"/>
    <property type="match status" value="1"/>
</dbReference>
<keyword evidence="5 9" id="KW-0812">Transmembrane</keyword>
<feature type="transmembrane region" description="Helical" evidence="9">
    <location>
        <begin position="149"/>
        <end position="169"/>
    </location>
</feature>
<feature type="transmembrane region" description="Helical" evidence="9">
    <location>
        <begin position="355"/>
        <end position="377"/>
    </location>
</feature>
<dbReference type="PANTHER" id="PTHR30330">
    <property type="entry name" value="AGSS FAMILY TRANSPORTER, SODIUM-ALANINE"/>
    <property type="match status" value="1"/>
</dbReference>
<comment type="subcellular location">
    <subcellularLocation>
        <location evidence="1 9">Cell membrane</location>
        <topology evidence="1 9">Multi-pass membrane protein</topology>
    </subcellularLocation>
</comment>
<keyword evidence="6 9" id="KW-0769">Symport</keyword>
<feature type="transmembrane region" description="Helical" evidence="9">
    <location>
        <begin position="423"/>
        <end position="441"/>
    </location>
</feature>
<dbReference type="AlphaFoldDB" id="A0A2U1E6G4"/>
<feature type="transmembrane region" description="Helical" evidence="9">
    <location>
        <begin position="181"/>
        <end position="202"/>
    </location>
</feature>
<dbReference type="RefSeq" id="WP_116479741.1">
    <property type="nucleotide sequence ID" value="NZ_QEKV01000002.1"/>
</dbReference>
<evidence type="ECO:0000256" key="3">
    <source>
        <dbReference type="ARBA" id="ARBA00022448"/>
    </source>
</evidence>
<gene>
    <name evidence="10" type="ORF">C7381_102168</name>
</gene>
<keyword evidence="8 9" id="KW-0472">Membrane</keyword>
<keyword evidence="3 9" id="KW-0813">Transport</keyword>
<dbReference type="EMBL" id="QEKV01000002">
    <property type="protein sequence ID" value="PVY95279.1"/>
    <property type="molecule type" value="Genomic_DNA"/>
</dbReference>
<dbReference type="NCBIfam" id="TIGR00835">
    <property type="entry name" value="agcS"/>
    <property type="match status" value="1"/>
</dbReference>
<dbReference type="Gene3D" id="1.20.1740.10">
    <property type="entry name" value="Amino acid/polyamine transporter I"/>
    <property type="match status" value="1"/>
</dbReference>